<evidence type="ECO:0000256" key="4">
    <source>
        <dbReference type="ARBA" id="ARBA00022833"/>
    </source>
</evidence>
<dbReference type="GO" id="GO:0008270">
    <property type="term" value="F:zinc ion binding"/>
    <property type="evidence" value="ECO:0007669"/>
    <property type="project" value="UniProtKB-KW"/>
</dbReference>
<protein>
    <recommendedName>
        <fullName evidence="6">HAT C-terminal dimerisation domain-containing protein</fullName>
    </recommendedName>
</protein>
<evidence type="ECO:0000256" key="3">
    <source>
        <dbReference type="ARBA" id="ARBA00022771"/>
    </source>
</evidence>
<dbReference type="Pfam" id="PF05699">
    <property type="entry name" value="Dimer_Tnp_hAT"/>
    <property type="match status" value="1"/>
</dbReference>
<dbReference type="AlphaFoldDB" id="A0AAU9TTD9"/>
<organism evidence="7 8">
    <name type="scientific">Euphydryas editha</name>
    <name type="common">Edith's checkerspot</name>
    <dbReference type="NCBI Taxonomy" id="104508"/>
    <lineage>
        <taxon>Eukaryota</taxon>
        <taxon>Metazoa</taxon>
        <taxon>Ecdysozoa</taxon>
        <taxon>Arthropoda</taxon>
        <taxon>Hexapoda</taxon>
        <taxon>Insecta</taxon>
        <taxon>Pterygota</taxon>
        <taxon>Neoptera</taxon>
        <taxon>Endopterygota</taxon>
        <taxon>Lepidoptera</taxon>
        <taxon>Glossata</taxon>
        <taxon>Ditrysia</taxon>
        <taxon>Papilionoidea</taxon>
        <taxon>Nymphalidae</taxon>
        <taxon>Nymphalinae</taxon>
        <taxon>Euphydryas</taxon>
    </lineage>
</organism>
<comment type="caution">
    <text evidence="7">The sequence shown here is derived from an EMBL/GenBank/DDBJ whole genome shotgun (WGS) entry which is preliminary data.</text>
</comment>
<sequence length="385" mass="44558">MIEWDILHKVTAVVSDNASNIINAVKLGQWRSIGCFAHTLNLVVQNATIEISDVLVQVKSIVEYFNRSTQGQNKLTTTQKQLNLPILKLKQDVPTRWNSTYDMLQRIIQVKDAVITTIALLRPDLSINQEDWEVIEEVLPLLKPFYEVTMEISAEKNVTLSKVLVFNNLIQDYLGKHFSRNQKIIAVQLALKRSMETRFKDLESNILYAECTILDPRFKARALRNQKCRERTIEGLKNKVGKTPLQLLQFNNQENSSNVKTALVPVSSIDENGNKKDCVSIWDEYDNEISKITRPENKTVAGIREVDKYLNEEYLDRKMDPLQWWHERRHTYPHLYAYILKRFCIVASSVPCERVFSGAGQIITQRRKLLKPNKVSTLLFLHSNM</sequence>
<dbReference type="Proteomes" id="UP001153954">
    <property type="component" value="Unassembled WGS sequence"/>
</dbReference>
<keyword evidence="3" id="KW-0863">Zinc-finger</keyword>
<keyword evidence="8" id="KW-1185">Reference proteome</keyword>
<dbReference type="GO" id="GO:0005634">
    <property type="term" value="C:nucleus"/>
    <property type="evidence" value="ECO:0007669"/>
    <property type="project" value="UniProtKB-SubCell"/>
</dbReference>
<dbReference type="SUPFAM" id="SSF53098">
    <property type="entry name" value="Ribonuclease H-like"/>
    <property type="match status" value="1"/>
</dbReference>
<dbReference type="InterPro" id="IPR008906">
    <property type="entry name" value="HATC_C_dom"/>
</dbReference>
<dbReference type="InterPro" id="IPR012337">
    <property type="entry name" value="RNaseH-like_sf"/>
</dbReference>
<dbReference type="PANTHER" id="PTHR46481:SF10">
    <property type="entry name" value="ZINC FINGER BED DOMAIN-CONTAINING PROTEIN 39"/>
    <property type="match status" value="1"/>
</dbReference>
<reference evidence="7" key="1">
    <citation type="submission" date="2022-03" db="EMBL/GenBank/DDBJ databases">
        <authorList>
            <person name="Tunstrom K."/>
        </authorList>
    </citation>
    <scope>NUCLEOTIDE SEQUENCE</scope>
</reference>
<keyword evidence="2" id="KW-0479">Metal-binding</keyword>
<keyword evidence="4" id="KW-0862">Zinc</keyword>
<accession>A0AAU9TTD9</accession>
<evidence type="ECO:0000256" key="5">
    <source>
        <dbReference type="ARBA" id="ARBA00023242"/>
    </source>
</evidence>
<dbReference type="EMBL" id="CAKOGL010000007">
    <property type="protein sequence ID" value="CAH2088777.1"/>
    <property type="molecule type" value="Genomic_DNA"/>
</dbReference>
<dbReference type="InterPro" id="IPR052035">
    <property type="entry name" value="ZnF_BED_domain_contain"/>
</dbReference>
<evidence type="ECO:0000256" key="2">
    <source>
        <dbReference type="ARBA" id="ARBA00022723"/>
    </source>
</evidence>
<feature type="domain" description="HAT C-terminal dimerisation" evidence="6">
    <location>
        <begin position="305"/>
        <end position="385"/>
    </location>
</feature>
<keyword evidence="5" id="KW-0539">Nucleus</keyword>
<evidence type="ECO:0000313" key="7">
    <source>
        <dbReference type="EMBL" id="CAH2088777.1"/>
    </source>
</evidence>
<proteinExistence type="predicted"/>
<evidence type="ECO:0000259" key="6">
    <source>
        <dbReference type="Pfam" id="PF05699"/>
    </source>
</evidence>
<gene>
    <name evidence="7" type="ORF">EEDITHA_LOCUS4909</name>
</gene>
<evidence type="ECO:0000256" key="1">
    <source>
        <dbReference type="ARBA" id="ARBA00004123"/>
    </source>
</evidence>
<dbReference type="GO" id="GO:0046983">
    <property type="term" value="F:protein dimerization activity"/>
    <property type="evidence" value="ECO:0007669"/>
    <property type="project" value="InterPro"/>
</dbReference>
<comment type="subcellular location">
    <subcellularLocation>
        <location evidence="1">Nucleus</location>
    </subcellularLocation>
</comment>
<evidence type="ECO:0000313" key="8">
    <source>
        <dbReference type="Proteomes" id="UP001153954"/>
    </source>
</evidence>
<dbReference type="PANTHER" id="PTHR46481">
    <property type="entry name" value="ZINC FINGER BED DOMAIN-CONTAINING PROTEIN 4"/>
    <property type="match status" value="1"/>
</dbReference>
<name>A0AAU9TTD9_EUPED</name>